<proteinExistence type="predicted"/>
<dbReference type="STRING" id="1121884.SAMN02745131_02379"/>
<sequence>MILNTRVIMTVSAIFLALMGIILSFMPNEVAEFIGLQSSKTIQLILQIAGAQYFAMALLNWMKRTSVIGGIYNRPVSITNYTHYLIGTLASGKLLLGKADLPMVFWILAAFYLIFAFLYGFIFYRNPVPS</sequence>
<dbReference type="AlphaFoldDB" id="A0A1M5AW37"/>
<gene>
    <name evidence="2" type="ORF">SAMN02745131_02379</name>
</gene>
<feature type="transmembrane region" description="Helical" evidence="1">
    <location>
        <begin position="7"/>
        <end position="26"/>
    </location>
</feature>
<evidence type="ECO:0000313" key="2">
    <source>
        <dbReference type="EMBL" id="SHF34458.1"/>
    </source>
</evidence>
<keyword evidence="3" id="KW-1185">Reference proteome</keyword>
<evidence type="ECO:0000313" key="3">
    <source>
        <dbReference type="Proteomes" id="UP000184048"/>
    </source>
</evidence>
<accession>A0A1M5AW37</accession>
<evidence type="ECO:0000256" key="1">
    <source>
        <dbReference type="SAM" id="Phobius"/>
    </source>
</evidence>
<name>A0A1M5AW37_9BACT</name>
<protein>
    <submittedName>
        <fullName evidence="2">Uncharacterized protein</fullName>
    </submittedName>
</protein>
<keyword evidence="1" id="KW-0472">Membrane</keyword>
<keyword evidence="1" id="KW-1133">Transmembrane helix</keyword>
<dbReference type="RefSeq" id="WP_084080022.1">
    <property type="nucleotide sequence ID" value="NZ_FQUU01000009.1"/>
</dbReference>
<keyword evidence="1" id="KW-0812">Transmembrane</keyword>
<dbReference type="EMBL" id="FQUU01000009">
    <property type="protein sequence ID" value="SHF34458.1"/>
    <property type="molecule type" value="Genomic_DNA"/>
</dbReference>
<feature type="transmembrane region" description="Helical" evidence="1">
    <location>
        <begin position="81"/>
        <end position="97"/>
    </location>
</feature>
<dbReference type="OrthoDB" id="2913980at2"/>
<dbReference type="Proteomes" id="UP000184048">
    <property type="component" value="Unassembled WGS sequence"/>
</dbReference>
<feature type="transmembrane region" description="Helical" evidence="1">
    <location>
        <begin position="103"/>
        <end position="124"/>
    </location>
</feature>
<reference evidence="2 3" key="1">
    <citation type="submission" date="2016-11" db="EMBL/GenBank/DDBJ databases">
        <authorList>
            <person name="Jaros S."/>
            <person name="Januszkiewicz K."/>
            <person name="Wedrychowicz H."/>
        </authorList>
    </citation>
    <scope>NUCLEOTIDE SEQUENCE [LARGE SCALE GENOMIC DNA]</scope>
    <source>
        <strain evidence="2 3">DSM 18119</strain>
    </source>
</reference>
<feature type="transmembrane region" description="Helical" evidence="1">
    <location>
        <begin position="41"/>
        <end position="61"/>
    </location>
</feature>
<organism evidence="2 3">
    <name type="scientific">Flavisolibacter ginsengisoli DSM 18119</name>
    <dbReference type="NCBI Taxonomy" id="1121884"/>
    <lineage>
        <taxon>Bacteria</taxon>
        <taxon>Pseudomonadati</taxon>
        <taxon>Bacteroidota</taxon>
        <taxon>Chitinophagia</taxon>
        <taxon>Chitinophagales</taxon>
        <taxon>Chitinophagaceae</taxon>
        <taxon>Flavisolibacter</taxon>
    </lineage>
</organism>